<evidence type="ECO:0000313" key="3">
    <source>
        <dbReference type="Proteomes" id="UP000027222"/>
    </source>
</evidence>
<feature type="compositionally biased region" description="Pro residues" evidence="1">
    <location>
        <begin position="83"/>
        <end position="93"/>
    </location>
</feature>
<feature type="compositionally biased region" description="Pro residues" evidence="1">
    <location>
        <begin position="227"/>
        <end position="237"/>
    </location>
</feature>
<feature type="compositionally biased region" description="Polar residues" evidence="1">
    <location>
        <begin position="32"/>
        <end position="42"/>
    </location>
</feature>
<dbReference type="AlphaFoldDB" id="A0A067TMK0"/>
<accession>A0A067TMK0</accession>
<feature type="compositionally biased region" description="Polar residues" evidence="1">
    <location>
        <begin position="214"/>
        <end position="225"/>
    </location>
</feature>
<keyword evidence="3" id="KW-1185">Reference proteome</keyword>
<evidence type="ECO:0000256" key="1">
    <source>
        <dbReference type="SAM" id="MobiDB-lite"/>
    </source>
</evidence>
<feature type="compositionally biased region" description="Low complexity" evidence="1">
    <location>
        <begin position="67"/>
        <end position="82"/>
    </location>
</feature>
<feature type="compositionally biased region" description="Pro residues" evidence="1">
    <location>
        <begin position="310"/>
        <end position="324"/>
    </location>
</feature>
<feature type="compositionally biased region" description="Basic residues" evidence="1">
    <location>
        <begin position="45"/>
        <end position="54"/>
    </location>
</feature>
<feature type="region of interest" description="Disordered" evidence="1">
    <location>
        <begin position="193"/>
        <end position="246"/>
    </location>
</feature>
<feature type="region of interest" description="Disordered" evidence="1">
    <location>
        <begin position="1"/>
        <end position="97"/>
    </location>
</feature>
<protein>
    <submittedName>
        <fullName evidence="2">Uncharacterized protein</fullName>
    </submittedName>
</protein>
<feature type="non-terminal residue" evidence="2">
    <location>
        <position position="324"/>
    </location>
</feature>
<dbReference type="HOGENOM" id="CLU_859305_0_0_1"/>
<organism evidence="2 3">
    <name type="scientific">Galerina marginata (strain CBS 339.88)</name>
    <dbReference type="NCBI Taxonomy" id="685588"/>
    <lineage>
        <taxon>Eukaryota</taxon>
        <taxon>Fungi</taxon>
        <taxon>Dikarya</taxon>
        <taxon>Basidiomycota</taxon>
        <taxon>Agaricomycotina</taxon>
        <taxon>Agaricomycetes</taxon>
        <taxon>Agaricomycetidae</taxon>
        <taxon>Agaricales</taxon>
        <taxon>Agaricineae</taxon>
        <taxon>Strophariaceae</taxon>
        <taxon>Galerina</taxon>
    </lineage>
</organism>
<gene>
    <name evidence="2" type="ORF">GALMADRAFT_242473</name>
</gene>
<feature type="compositionally biased region" description="Basic and acidic residues" evidence="1">
    <location>
        <begin position="262"/>
        <end position="271"/>
    </location>
</feature>
<feature type="compositionally biased region" description="Low complexity" evidence="1">
    <location>
        <begin position="276"/>
        <end position="290"/>
    </location>
</feature>
<sequence>MLPPQPYPASHNSNNNRAQRQRSHPHPAPNPSLVNRLSQPQPGSKKAKKRRRKADRLAREEARLQGVNWLNNLVPNSNNSPPSHIPGPFPPPVRTGSSWRASESRFYNYDAPGPSSLMRVPSPPSAYEDYDYPTAYPAAYSAGVYDETLYDNYLPDSMSPRAPTPHLAGTSTIADTPIRSDWVSSMAMAAGDAVVPSPAPHRRDMGQDRGPEQSHWSPLSAQTSLPPVQPPPMPPPSSTIGLSNTATQSSRIHNQVYLPQDHHSRHSDNVKPHPTSYPNPSLSHNHNPPSTSTSKPTDHYIPQHHGHALPPKPPPPPPAQPIGM</sequence>
<feature type="compositionally biased region" description="Basic and acidic residues" evidence="1">
    <location>
        <begin position="201"/>
        <end position="212"/>
    </location>
</feature>
<dbReference type="Proteomes" id="UP000027222">
    <property type="component" value="Unassembled WGS sequence"/>
</dbReference>
<dbReference type="EMBL" id="KL142372">
    <property type="protein sequence ID" value="KDR80193.1"/>
    <property type="molecule type" value="Genomic_DNA"/>
</dbReference>
<evidence type="ECO:0000313" key="2">
    <source>
        <dbReference type="EMBL" id="KDR80193.1"/>
    </source>
</evidence>
<feature type="compositionally biased region" description="Low complexity" evidence="1">
    <location>
        <begin position="9"/>
        <end position="18"/>
    </location>
</feature>
<feature type="region of interest" description="Disordered" evidence="1">
    <location>
        <begin position="262"/>
        <end position="324"/>
    </location>
</feature>
<reference evidence="3" key="1">
    <citation type="journal article" date="2014" name="Proc. Natl. Acad. Sci. U.S.A.">
        <title>Extensive sampling of basidiomycete genomes demonstrates inadequacy of the white-rot/brown-rot paradigm for wood decay fungi.</title>
        <authorList>
            <person name="Riley R."/>
            <person name="Salamov A.A."/>
            <person name="Brown D.W."/>
            <person name="Nagy L.G."/>
            <person name="Floudas D."/>
            <person name="Held B.W."/>
            <person name="Levasseur A."/>
            <person name="Lombard V."/>
            <person name="Morin E."/>
            <person name="Otillar R."/>
            <person name="Lindquist E.A."/>
            <person name="Sun H."/>
            <person name="LaButti K.M."/>
            <person name="Schmutz J."/>
            <person name="Jabbour D."/>
            <person name="Luo H."/>
            <person name="Baker S.E."/>
            <person name="Pisabarro A.G."/>
            <person name="Walton J.D."/>
            <person name="Blanchette R.A."/>
            <person name="Henrissat B."/>
            <person name="Martin F."/>
            <person name="Cullen D."/>
            <person name="Hibbett D.S."/>
            <person name="Grigoriev I.V."/>
        </authorList>
    </citation>
    <scope>NUCLEOTIDE SEQUENCE [LARGE SCALE GENOMIC DNA]</scope>
    <source>
        <strain evidence="3">CBS 339.88</strain>
    </source>
</reference>
<dbReference type="STRING" id="685588.A0A067TMK0"/>
<proteinExistence type="predicted"/>
<name>A0A067TMK0_GALM3</name>